<reference evidence="1" key="1">
    <citation type="submission" date="2014-05" db="EMBL/GenBank/DDBJ databases">
        <authorList>
            <person name="Chronopoulou M."/>
        </authorList>
    </citation>
    <scope>NUCLEOTIDE SEQUENCE</scope>
    <source>
        <tissue evidence="1">Whole organism</tissue>
    </source>
</reference>
<evidence type="ECO:0000313" key="1">
    <source>
        <dbReference type="EMBL" id="CDW20708.1"/>
    </source>
</evidence>
<dbReference type="EMBL" id="HACA01003347">
    <property type="protein sequence ID" value="CDW20708.1"/>
    <property type="molecule type" value="Transcribed_RNA"/>
</dbReference>
<sequence length="19" mass="2459">MWLFKKRDGYVIKMNNTKW</sequence>
<accession>A0A0K2T3U7</accession>
<name>A0A0K2T3U7_LEPSM</name>
<organism evidence="1">
    <name type="scientific">Lepeophtheirus salmonis</name>
    <name type="common">Salmon louse</name>
    <name type="synonym">Caligus salmonis</name>
    <dbReference type="NCBI Taxonomy" id="72036"/>
    <lineage>
        <taxon>Eukaryota</taxon>
        <taxon>Metazoa</taxon>
        <taxon>Ecdysozoa</taxon>
        <taxon>Arthropoda</taxon>
        <taxon>Crustacea</taxon>
        <taxon>Multicrustacea</taxon>
        <taxon>Hexanauplia</taxon>
        <taxon>Copepoda</taxon>
        <taxon>Siphonostomatoida</taxon>
        <taxon>Caligidae</taxon>
        <taxon>Lepeophtheirus</taxon>
    </lineage>
</organism>
<proteinExistence type="predicted"/>
<dbReference type="AlphaFoldDB" id="A0A0K2T3U7"/>
<protein>
    <submittedName>
        <fullName evidence="1">Uncharacterized protein</fullName>
    </submittedName>
</protein>